<dbReference type="Pfam" id="PF00119">
    <property type="entry name" value="ATP-synt_A"/>
    <property type="match status" value="1"/>
</dbReference>
<dbReference type="PANTHER" id="PTHR42823">
    <property type="entry name" value="ATP SYNTHASE SUBUNIT A, CHLOROPLASTIC"/>
    <property type="match status" value="1"/>
</dbReference>
<name>A0A0G1A6C8_9BACT</name>
<keyword evidence="5 11" id="KW-0812">Transmembrane</keyword>
<proteinExistence type="inferred from homology"/>
<dbReference type="GO" id="GO:0005886">
    <property type="term" value="C:plasma membrane"/>
    <property type="evidence" value="ECO:0007669"/>
    <property type="project" value="UniProtKB-SubCell"/>
</dbReference>
<feature type="transmembrane region" description="Helical" evidence="11">
    <location>
        <begin position="12"/>
        <end position="35"/>
    </location>
</feature>
<comment type="caution">
    <text evidence="12">The sequence shown here is derived from an EMBL/GenBank/DDBJ whole genome shotgun (WGS) entry which is preliminary data.</text>
</comment>
<feature type="transmembrane region" description="Helical" evidence="11">
    <location>
        <begin position="193"/>
        <end position="215"/>
    </location>
</feature>
<keyword evidence="9 11" id="KW-0472">Membrane</keyword>
<evidence type="ECO:0000256" key="9">
    <source>
        <dbReference type="ARBA" id="ARBA00023136"/>
    </source>
</evidence>
<keyword evidence="6 11" id="KW-0375">Hydrogen ion transport</keyword>
<feature type="transmembrane region" description="Helical" evidence="11">
    <location>
        <begin position="164"/>
        <end position="186"/>
    </location>
</feature>
<dbReference type="PRINTS" id="PR00123">
    <property type="entry name" value="ATPASEA"/>
</dbReference>
<dbReference type="EMBL" id="LCDO01000009">
    <property type="protein sequence ID" value="KKS56602.1"/>
    <property type="molecule type" value="Genomic_DNA"/>
</dbReference>
<keyword evidence="8 11" id="KW-0406">Ion transport</keyword>
<keyword evidence="4 11" id="KW-0138">CF(0)</keyword>
<reference evidence="12 13" key="1">
    <citation type="journal article" date="2015" name="Nature">
        <title>rRNA introns, odd ribosomes, and small enigmatic genomes across a large radiation of phyla.</title>
        <authorList>
            <person name="Brown C.T."/>
            <person name="Hug L.A."/>
            <person name="Thomas B.C."/>
            <person name="Sharon I."/>
            <person name="Castelle C.J."/>
            <person name="Singh A."/>
            <person name="Wilkins M.J."/>
            <person name="Williams K.H."/>
            <person name="Banfield J.F."/>
        </authorList>
    </citation>
    <scope>NUCLEOTIDE SEQUENCE [LARGE SCALE GENOMIC DNA]</scope>
</reference>
<evidence type="ECO:0000256" key="2">
    <source>
        <dbReference type="ARBA" id="ARBA00006810"/>
    </source>
</evidence>
<feature type="transmembrane region" description="Helical" evidence="11">
    <location>
        <begin position="88"/>
        <end position="113"/>
    </location>
</feature>
<accession>A0A0G1A6C8</accession>
<evidence type="ECO:0000313" key="13">
    <source>
        <dbReference type="Proteomes" id="UP000034837"/>
    </source>
</evidence>
<evidence type="ECO:0000313" key="12">
    <source>
        <dbReference type="EMBL" id="KKS56602.1"/>
    </source>
</evidence>
<evidence type="ECO:0000256" key="1">
    <source>
        <dbReference type="ARBA" id="ARBA00004141"/>
    </source>
</evidence>
<dbReference type="Proteomes" id="UP000034837">
    <property type="component" value="Unassembled WGS sequence"/>
</dbReference>
<dbReference type="InterPro" id="IPR045082">
    <property type="entry name" value="ATP_syn_F0_a_bact/chloroplast"/>
</dbReference>
<dbReference type="GO" id="GO:0046933">
    <property type="term" value="F:proton-transporting ATP synthase activity, rotational mechanism"/>
    <property type="evidence" value="ECO:0007669"/>
    <property type="project" value="UniProtKB-UniRule"/>
</dbReference>
<dbReference type="PROSITE" id="PS00449">
    <property type="entry name" value="ATPASE_A"/>
    <property type="match status" value="1"/>
</dbReference>
<keyword evidence="7 11" id="KW-1133">Transmembrane helix</keyword>
<keyword evidence="3 11" id="KW-0813">Transport</keyword>
<evidence type="ECO:0000256" key="3">
    <source>
        <dbReference type="ARBA" id="ARBA00022448"/>
    </source>
</evidence>
<evidence type="ECO:0000256" key="11">
    <source>
        <dbReference type="HAMAP-Rule" id="MF_01393"/>
    </source>
</evidence>
<comment type="similarity">
    <text evidence="2 11">Belongs to the ATPase A chain family.</text>
</comment>
<keyword evidence="10 11" id="KW-0066">ATP synthesis</keyword>
<dbReference type="GO" id="GO:0042777">
    <property type="term" value="P:proton motive force-driven plasma membrane ATP synthesis"/>
    <property type="evidence" value="ECO:0007669"/>
    <property type="project" value="TreeGrafter"/>
</dbReference>
<evidence type="ECO:0000256" key="7">
    <source>
        <dbReference type="ARBA" id="ARBA00022989"/>
    </source>
</evidence>
<dbReference type="SUPFAM" id="SSF81336">
    <property type="entry name" value="F1F0 ATP synthase subunit A"/>
    <property type="match status" value="1"/>
</dbReference>
<sequence length="226" mass="24624">MHIPTLAPETLFYLFGVIPVTNTIINAWLAIIVFLIIGGDRKKTLRFLPLVGSVFFFILLSNWLGLLPGTGSIKLGHNFLLRPANTDLNLTVAMALTAVVASHVYGLVTVGIFTHLNKFIQIWPLIKSFKHGPIAIFTAIIEVGVGIIEIISEMAKVLSLSLRLFGNIFAGEVLMTVMSSLVAFAVPTPFMLLELLVGLIQASVFAMLTLVYLSVLTAEPHGTEEH</sequence>
<comment type="function">
    <text evidence="11">Key component of the proton channel; it plays a direct role in the translocation of protons across the membrane.</text>
</comment>
<dbReference type="HAMAP" id="MF_01393">
    <property type="entry name" value="ATP_synth_a_bact"/>
    <property type="match status" value="1"/>
</dbReference>
<dbReference type="GO" id="GO:0045259">
    <property type="term" value="C:proton-transporting ATP synthase complex"/>
    <property type="evidence" value="ECO:0007669"/>
    <property type="project" value="UniProtKB-KW"/>
</dbReference>
<gene>
    <name evidence="11" type="primary">atpB</name>
    <name evidence="12" type="ORF">UV20_C0009G0081</name>
</gene>
<dbReference type="Gene3D" id="1.20.120.220">
    <property type="entry name" value="ATP synthase, F0 complex, subunit A"/>
    <property type="match status" value="1"/>
</dbReference>
<evidence type="ECO:0000256" key="6">
    <source>
        <dbReference type="ARBA" id="ARBA00022781"/>
    </source>
</evidence>
<evidence type="ECO:0000256" key="10">
    <source>
        <dbReference type="ARBA" id="ARBA00023310"/>
    </source>
</evidence>
<organism evidence="12 13">
    <name type="scientific">Candidatus Magasanikbacteria bacterium GW2011_GWA2_42_32</name>
    <dbReference type="NCBI Taxonomy" id="1619039"/>
    <lineage>
        <taxon>Bacteria</taxon>
        <taxon>Candidatus Magasanikiibacteriota</taxon>
    </lineage>
</organism>
<keyword evidence="11" id="KW-1003">Cell membrane</keyword>
<dbReference type="InterPro" id="IPR035908">
    <property type="entry name" value="F0_ATP_A_sf"/>
</dbReference>
<comment type="subcellular location">
    <subcellularLocation>
        <location evidence="11">Cell membrane</location>
        <topology evidence="11">Multi-pass membrane protein</topology>
    </subcellularLocation>
    <subcellularLocation>
        <location evidence="1">Membrane</location>
        <topology evidence="1">Multi-pass membrane protein</topology>
    </subcellularLocation>
</comment>
<dbReference type="CDD" id="cd00310">
    <property type="entry name" value="ATP-synt_Fo_a_6"/>
    <property type="match status" value="1"/>
</dbReference>
<dbReference type="PANTHER" id="PTHR42823:SF3">
    <property type="entry name" value="ATP SYNTHASE SUBUNIT A, CHLOROPLASTIC"/>
    <property type="match status" value="1"/>
</dbReference>
<dbReference type="InterPro" id="IPR023011">
    <property type="entry name" value="ATP_synth_F0_asu_AS"/>
</dbReference>
<dbReference type="PATRIC" id="fig|1619039.3.peg.989"/>
<dbReference type="InterPro" id="IPR000568">
    <property type="entry name" value="ATP_synth_F0_asu"/>
</dbReference>
<feature type="transmembrane region" description="Helical" evidence="11">
    <location>
        <begin position="47"/>
        <end position="68"/>
    </location>
</feature>
<feature type="transmembrane region" description="Helical" evidence="11">
    <location>
        <begin position="134"/>
        <end position="152"/>
    </location>
</feature>
<evidence type="ECO:0000256" key="5">
    <source>
        <dbReference type="ARBA" id="ARBA00022692"/>
    </source>
</evidence>
<dbReference type="AlphaFoldDB" id="A0A0G1A6C8"/>
<evidence type="ECO:0000256" key="4">
    <source>
        <dbReference type="ARBA" id="ARBA00022547"/>
    </source>
</evidence>
<evidence type="ECO:0000256" key="8">
    <source>
        <dbReference type="ARBA" id="ARBA00023065"/>
    </source>
</evidence>
<protein>
    <recommendedName>
        <fullName evidence="11">ATP synthase subunit a</fullName>
    </recommendedName>
    <alternativeName>
        <fullName evidence="11">ATP synthase F0 sector subunit a</fullName>
    </alternativeName>
    <alternativeName>
        <fullName evidence="11">F-ATPase subunit 6</fullName>
    </alternativeName>
</protein>